<dbReference type="EMBL" id="CAJNIZ010015979">
    <property type="protein sequence ID" value="CAE7379899.1"/>
    <property type="molecule type" value="Genomic_DNA"/>
</dbReference>
<accession>A0A812QIR8</accession>
<proteinExistence type="predicted"/>
<reference evidence="2" key="1">
    <citation type="submission" date="2021-02" db="EMBL/GenBank/DDBJ databases">
        <authorList>
            <person name="Dougan E. K."/>
            <person name="Rhodes N."/>
            <person name="Thang M."/>
            <person name="Chan C."/>
        </authorList>
    </citation>
    <scope>NUCLEOTIDE SEQUENCE</scope>
</reference>
<sequence length="431" mass="47227">MGAQDTNSGGMELFFRRRLAEGRAAGEGQLSPPGEAQKISEISAPVFKDVESEAKETKERNKWQCAICGRWEDPSGTSRRKCSSCGGPGFENKRATSSLSSTMALAGRNDGNDPKKRGPHRKKDVGQGQTDRDFMDEEKVVWGVEPGDLGGERKAGSFNAALEIAKNEALLTDAVDLLKKDFWSDPSREAQLSKRKLVMELAQAVGGEWWTPPLNEKVVLGVAAALKAARLRTASALISELKLWHVEQGHSVSDSLNRLLGLAKKSVSRNLGPTERALEVKLSSLEGALWQCSWHMGICEPVLAYAWAVIFILRCAEVAAVRWSHVSVDEVKKHITLKIPISKMDQSGWGVRCEVHEEYDYGVEEQTGTRRLRTLGAEVGSHDVRESRAPVTGGRLSIVPPMVAPNAKDFPSWKAPRTPKPAANELGWDTP</sequence>
<dbReference type="Proteomes" id="UP000649617">
    <property type="component" value="Unassembled WGS sequence"/>
</dbReference>
<evidence type="ECO:0000256" key="1">
    <source>
        <dbReference type="SAM" id="MobiDB-lite"/>
    </source>
</evidence>
<feature type="region of interest" description="Disordered" evidence="1">
    <location>
        <begin position="408"/>
        <end position="431"/>
    </location>
</feature>
<feature type="region of interest" description="Disordered" evidence="1">
    <location>
        <begin position="69"/>
        <end position="136"/>
    </location>
</feature>
<comment type="caution">
    <text evidence="2">The sequence shown here is derived from an EMBL/GenBank/DDBJ whole genome shotgun (WGS) entry which is preliminary data.</text>
</comment>
<dbReference type="AlphaFoldDB" id="A0A812QIR8"/>
<feature type="compositionally biased region" description="Low complexity" evidence="1">
    <location>
        <begin position="95"/>
        <end position="106"/>
    </location>
</feature>
<keyword evidence="3" id="KW-1185">Reference proteome</keyword>
<protein>
    <submittedName>
        <fullName evidence="2">Uncharacterized protein</fullName>
    </submittedName>
</protein>
<organism evidence="2 3">
    <name type="scientific">Symbiodinium pilosum</name>
    <name type="common">Dinoflagellate</name>
    <dbReference type="NCBI Taxonomy" id="2952"/>
    <lineage>
        <taxon>Eukaryota</taxon>
        <taxon>Sar</taxon>
        <taxon>Alveolata</taxon>
        <taxon>Dinophyceae</taxon>
        <taxon>Suessiales</taxon>
        <taxon>Symbiodiniaceae</taxon>
        <taxon>Symbiodinium</taxon>
    </lineage>
</organism>
<gene>
    <name evidence="2" type="ORF">SPIL2461_LOCUS9254</name>
</gene>
<name>A0A812QIR8_SYMPI</name>
<feature type="non-terminal residue" evidence="2">
    <location>
        <position position="431"/>
    </location>
</feature>
<evidence type="ECO:0000313" key="3">
    <source>
        <dbReference type="Proteomes" id="UP000649617"/>
    </source>
</evidence>
<evidence type="ECO:0000313" key="2">
    <source>
        <dbReference type="EMBL" id="CAE7379899.1"/>
    </source>
</evidence>